<keyword evidence="2 6" id="KW-0378">Hydrolase</keyword>
<dbReference type="Gene3D" id="2.115.10.20">
    <property type="entry name" value="Glycosyl hydrolase domain, family 43"/>
    <property type="match status" value="1"/>
</dbReference>
<evidence type="ECO:0000256" key="5">
    <source>
        <dbReference type="PIRSR" id="PIRSR606710-2"/>
    </source>
</evidence>
<feature type="domain" description="Beta-xylosidase C-terminal Concanavalin A-like" evidence="7">
    <location>
        <begin position="334"/>
        <end position="533"/>
    </location>
</feature>
<dbReference type="GO" id="GO:0005975">
    <property type="term" value="P:carbohydrate metabolic process"/>
    <property type="evidence" value="ECO:0007669"/>
    <property type="project" value="InterPro"/>
</dbReference>
<dbReference type="InterPro" id="IPR013320">
    <property type="entry name" value="ConA-like_dom_sf"/>
</dbReference>
<comment type="caution">
    <text evidence="8">The sequence shown here is derived from an EMBL/GenBank/DDBJ whole genome shotgun (WGS) entry which is preliminary data.</text>
</comment>
<dbReference type="InterPro" id="IPR006710">
    <property type="entry name" value="Glyco_hydro_43"/>
</dbReference>
<dbReference type="InterPro" id="IPR041542">
    <property type="entry name" value="GH43_C2"/>
</dbReference>
<feature type="active site" description="Proton acceptor" evidence="4">
    <location>
        <position position="14"/>
    </location>
</feature>
<name>A0A4R3YSL1_9GAMM</name>
<comment type="similarity">
    <text evidence="1 6">Belongs to the glycosyl hydrolase 43 family.</text>
</comment>
<accession>A0A4R3YSL1</accession>
<dbReference type="SUPFAM" id="SSF49899">
    <property type="entry name" value="Concanavalin A-like lectins/glucanases"/>
    <property type="match status" value="1"/>
</dbReference>
<evidence type="ECO:0000259" key="7">
    <source>
        <dbReference type="Pfam" id="PF17851"/>
    </source>
</evidence>
<evidence type="ECO:0000256" key="2">
    <source>
        <dbReference type="ARBA" id="ARBA00022801"/>
    </source>
</evidence>
<dbReference type="OrthoDB" id="9801455at2"/>
<dbReference type="AlphaFoldDB" id="A0A4R3YSL1"/>
<evidence type="ECO:0000313" key="8">
    <source>
        <dbReference type="EMBL" id="TCV94274.1"/>
    </source>
</evidence>
<evidence type="ECO:0000256" key="3">
    <source>
        <dbReference type="ARBA" id="ARBA00023295"/>
    </source>
</evidence>
<dbReference type="InterPro" id="IPR051795">
    <property type="entry name" value="Glycosyl_Hydrlase_43"/>
</dbReference>
<dbReference type="SUPFAM" id="SSF75005">
    <property type="entry name" value="Arabinanase/levansucrase/invertase"/>
    <property type="match status" value="1"/>
</dbReference>
<feature type="site" description="Important for catalytic activity, responsible for pKa modulation of the active site Glu and correct orientation of both the proton donor and substrate" evidence="5">
    <location>
        <position position="127"/>
    </location>
</feature>
<evidence type="ECO:0000256" key="1">
    <source>
        <dbReference type="ARBA" id="ARBA00009865"/>
    </source>
</evidence>
<evidence type="ECO:0000256" key="6">
    <source>
        <dbReference type="RuleBase" id="RU361187"/>
    </source>
</evidence>
<protein>
    <submittedName>
        <fullName evidence="8">Xylan 1,4-beta-xylosidase</fullName>
    </submittedName>
</protein>
<dbReference type="Proteomes" id="UP000295719">
    <property type="component" value="Unassembled WGS sequence"/>
</dbReference>
<dbReference type="PANTHER" id="PTHR42812">
    <property type="entry name" value="BETA-XYLOSIDASE"/>
    <property type="match status" value="1"/>
</dbReference>
<dbReference type="PANTHER" id="PTHR42812:SF12">
    <property type="entry name" value="BETA-XYLOSIDASE-RELATED"/>
    <property type="match status" value="1"/>
</dbReference>
<dbReference type="EMBL" id="SMCR01000007">
    <property type="protein sequence ID" value="TCV94274.1"/>
    <property type="molecule type" value="Genomic_DNA"/>
</dbReference>
<evidence type="ECO:0000256" key="4">
    <source>
        <dbReference type="PIRSR" id="PIRSR606710-1"/>
    </source>
</evidence>
<dbReference type="CDD" id="cd09000">
    <property type="entry name" value="GH43_SXA-like"/>
    <property type="match status" value="1"/>
</dbReference>
<dbReference type="RefSeq" id="WP_131865977.1">
    <property type="nucleotide sequence ID" value="NZ_SMCR01000007.1"/>
</dbReference>
<gene>
    <name evidence="8" type="ORF">EDC52_10714</name>
</gene>
<dbReference type="Pfam" id="PF17851">
    <property type="entry name" value="GH43_C2"/>
    <property type="match status" value="1"/>
</dbReference>
<feature type="active site" description="Proton donor" evidence="4">
    <location>
        <position position="186"/>
    </location>
</feature>
<dbReference type="Gene3D" id="2.60.120.200">
    <property type="match status" value="1"/>
</dbReference>
<organism evidence="8 9">
    <name type="scientific">Biostraticola tofi</name>
    <dbReference type="NCBI Taxonomy" id="466109"/>
    <lineage>
        <taxon>Bacteria</taxon>
        <taxon>Pseudomonadati</taxon>
        <taxon>Pseudomonadota</taxon>
        <taxon>Gammaproteobacteria</taxon>
        <taxon>Enterobacterales</taxon>
        <taxon>Bruguierivoracaceae</taxon>
        <taxon>Biostraticola</taxon>
    </lineage>
</organism>
<proteinExistence type="inferred from homology"/>
<evidence type="ECO:0000313" key="9">
    <source>
        <dbReference type="Proteomes" id="UP000295719"/>
    </source>
</evidence>
<keyword evidence="9" id="KW-1185">Reference proteome</keyword>
<dbReference type="Pfam" id="PF04616">
    <property type="entry name" value="Glyco_hydro_43"/>
    <property type="match status" value="1"/>
</dbReference>
<reference evidence="8 9" key="1">
    <citation type="submission" date="2019-03" db="EMBL/GenBank/DDBJ databases">
        <title>Genomic Encyclopedia of Type Strains, Phase IV (KMG-IV): sequencing the most valuable type-strain genomes for metagenomic binning, comparative biology and taxonomic classification.</title>
        <authorList>
            <person name="Goeker M."/>
        </authorList>
    </citation>
    <scope>NUCLEOTIDE SEQUENCE [LARGE SCALE GENOMIC DNA]</scope>
    <source>
        <strain evidence="8 9">DSM 19580</strain>
    </source>
</reference>
<keyword evidence="3 6" id="KW-0326">Glycosidase</keyword>
<dbReference type="GO" id="GO:0004553">
    <property type="term" value="F:hydrolase activity, hydrolyzing O-glycosyl compounds"/>
    <property type="evidence" value="ECO:0007669"/>
    <property type="project" value="InterPro"/>
</dbReference>
<sequence>MAIQNPIITGFNPDPCICRKGDDYYIITSSFEWFPGIRIYHSTDMVNWAFKGYALNETRQLDMMGNPDSGGIWAPDITWHDGLFWIVFTNIKVVNAPWKTGYNYLITAEDIDGPWSDPVLLGAGGIDPSLYHADDGRKYLTYRLWGPQHHSNPHNTIVLQEYFHEQKKLAPQWKVIFEGTDLKYTEASHIYFKDGYYYLFTAEGGTRYAHAVTVARSRDIEGPYELHPEWHILSSWDIPRFPLQKAGHGSLICFGEDEWYMVYLTSRPLKRPEMALLTSEVRGYCPLGRETAIAKVEWRDGWPWIQDSHPALSVQAPADRTTVSRQPEKEYLYDFGRGSLGDELQTLRVPFSSQLGSLSARPGHLRLYGNDSLVSTFIQSTVAMRWKHFHFTAETRLSFNPIHFQQSAGLTCYYSTQCWSYCCVTTDYDGQRVLKLMEVDKGEARYWLWDAGIGIPQDVEYIWLKVTVDGLHYSYSYSFDGHKWEILPYQLASWKLSDDYNIGKGFFTGAFVGLHCEDISHQSCFADFDYLHYVPHEPQAS</sequence>
<dbReference type="InterPro" id="IPR023296">
    <property type="entry name" value="Glyco_hydro_beta-prop_sf"/>
</dbReference>